<dbReference type="Pfam" id="PF07963">
    <property type="entry name" value="N_methyl"/>
    <property type="match status" value="1"/>
</dbReference>
<name>A0AA96F6A0_9MICO</name>
<dbReference type="Proteomes" id="UP001304125">
    <property type="component" value="Chromosome"/>
</dbReference>
<keyword evidence="1" id="KW-0812">Transmembrane</keyword>
<dbReference type="Proteomes" id="UP001303408">
    <property type="component" value="Chromosome"/>
</dbReference>
<evidence type="ECO:0000313" key="3">
    <source>
        <dbReference type="EMBL" id="WNM27467.1"/>
    </source>
</evidence>
<dbReference type="Gene3D" id="3.30.700.10">
    <property type="entry name" value="Glycoprotein, Type 4 Pilin"/>
    <property type="match status" value="1"/>
</dbReference>
<protein>
    <submittedName>
        <fullName evidence="2">Prepilin-type N-terminal cleavage/methylation domain-containing protein</fullName>
    </submittedName>
</protein>
<dbReference type="RefSeq" id="WP_313498624.1">
    <property type="nucleotide sequence ID" value="NZ_CP134879.1"/>
</dbReference>
<accession>A0AA96FDB9</accession>
<dbReference type="KEGG" id="dcp:RN607_00255"/>
<accession>A0AA96F6A0</accession>
<proteinExistence type="predicted"/>
<keyword evidence="4" id="KW-1185">Reference proteome</keyword>
<dbReference type="EMBL" id="CP134880">
    <property type="protein sequence ID" value="WNM27467.1"/>
    <property type="molecule type" value="Genomic_DNA"/>
</dbReference>
<sequence length="137" mass="14829">MRTFATRRNADGGFSLVELLVTMVIIAILVGIGIPIFLNQRTKAADTATRSDAVNLGLAIHTENEPIPVVKVERRTDGYYIDDKFAMPASKGVQLVTFTTTGLHWCIQLSHPQGAVAKSPGIRYDSERGLEDGLACG</sequence>
<dbReference type="SUPFAM" id="SSF54523">
    <property type="entry name" value="Pili subunits"/>
    <property type="match status" value="1"/>
</dbReference>
<dbReference type="NCBIfam" id="TIGR02532">
    <property type="entry name" value="IV_pilin_GFxxxE"/>
    <property type="match status" value="1"/>
</dbReference>
<gene>
    <name evidence="2" type="ORF">RN606_00270</name>
    <name evidence="3" type="ORF">RN607_00255</name>
</gene>
<keyword evidence="1" id="KW-0472">Membrane</keyword>
<organism evidence="2 4">
    <name type="scientific">Demequina capsici</name>
    <dbReference type="NCBI Taxonomy" id="3075620"/>
    <lineage>
        <taxon>Bacteria</taxon>
        <taxon>Bacillati</taxon>
        <taxon>Actinomycetota</taxon>
        <taxon>Actinomycetes</taxon>
        <taxon>Micrococcales</taxon>
        <taxon>Demequinaceae</taxon>
        <taxon>Demequina</taxon>
    </lineage>
</organism>
<evidence type="ECO:0000313" key="4">
    <source>
        <dbReference type="Proteomes" id="UP001304125"/>
    </source>
</evidence>
<evidence type="ECO:0000256" key="1">
    <source>
        <dbReference type="SAM" id="Phobius"/>
    </source>
</evidence>
<dbReference type="InterPro" id="IPR012902">
    <property type="entry name" value="N_methyl_site"/>
</dbReference>
<dbReference type="InterPro" id="IPR045584">
    <property type="entry name" value="Pilin-like"/>
</dbReference>
<dbReference type="EMBL" id="CP134879">
    <property type="protein sequence ID" value="WNM24618.1"/>
    <property type="molecule type" value="Genomic_DNA"/>
</dbReference>
<keyword evidence="1" id="KW-1133">Transmembrane helix</keyword>
<reference evidence="2 4" key="1">
    <citation type="submission" date="2023-09" db="EMBL/GenBank/DDBJ databases">
        <title>Demequina sp. a novel bacteria isolated from Capsicum annuum.</title>
        <authorList>
            <person name="Humaira Z."/>
            <person name="Lee J."/>
            <person name="Cho D."/>
        </authorList>
    </citation>
    <scope>NUCLEOTIDE SEQUENCE [LARGE SCALE GENOMIC DNA]</scope>
    <source>
        <strain evidence="2 4">OYTSA14</strain>
        <strain evidence="3">PMTSA13</strain>
    </source>
</reference>
<feature type="transmembrane region" description="Helical" evidence="1">
    <location>
        <begin position="12"/>
        <end position="38"/>
    </location>
</feature>
<dbReference type="AlphaFoldDB" id="A0AA96F6A0"/>
<evidence type="ECO:0000313" key="2">
    <source>
        <dbReference type="EMBL" id="WNM24618.1"/>
    </source>
</evidence>
<dbReference type="PROSITE" id="PS00409">
    <property type="entry name" value="PROKAR_NTER_METHYL"/>
    <property type="match status" value="1"/>
</dbReference>